<reference evidence="2 3" key="1">
    <citation type="submission" date="2019-07" db="EMBL/GenBank/DDBJ databases">
        <title>Draft genome sequence of Brevibacterium aurantiacum XU54 isolated from Xinjiang China.</title>
        <authorList>
            <person name="Xu X."/>
        </authorList>
    </citation>
    <scope>NUCLEOTIDE SEQUENCE [LARGE SCALE GENOMIC DNA]</scope>
    <source>
        <strain evidence="2 3">XU54</strain>
    </source>
</reference>
<evidence type="ECO:0000313" key="3">
    <source>
        <dbReference type="Proteomes" id="UP000316406"/>
    </source>
</evidence>
<dbReference type="AlphaFoldDB" id="A0A556CJX2"/>
<dbReference type="InterPro" id="IPR025296">
    <property type="entry name" value="DUF4158"/>
</dbReference>
<dbReference type="EMBL" id="VLTK01000003">
    <property type="protein sequence ID" value="TSI17733.1"/>
    <property type="molecule type" value="Genomic_DNA"/>
</dbReference>
<keyword evidence="3" id="KW-1185">Reference proteome</keyword>
<dbReference type="Proteomes" id="UP000316406">
    <property type="component" value="Unassembled WGS sequence"/>
</dbReference>
<sequence>MEVKVAGRWRRILARGAGPASRVPGGRAGGVAPVFHVRGVVAYLRWRTFNTAEWESLYGFQFARAMEHEAPKLVFRAACEYLSTSRLVRPGVVNVLEHVATARVRAREETSLNLALLLTGRVRADEIGWLSDQR</sequence>
<evidence type="ECO:0000313" key="2">
    <source>
        <dbReference type="EMBL" id="TSI17733.1"/>
    </source>
</evidence>
<dbReference type="OrthoDB" id="3538665at2"/>
<comment type="caution">
    <text evidence="2">The sequence shown here is derived from an EMBL/GenBank/DDBJ whole genome shotgun (WGS) entry which is preliminary data.</text>
</comment>
<evidence type="ECO:0000259" key="1">
    <source>
        <dbReference type="Pfam" id="PF13700"/>
    </source>
</evidence>
<dbReference type="Pfam" id="PF13700">
    <property type="entry name" value="DUF4158"/>
    <property type="match status" value="1"/>
</dbReference>
<gene>
    <name evidence="2" type="ORF">FO013_05910</name>
</gene>
<feature type="domain" description="DUF4158" evidence="1">
    <location>
        <begin position="36"/>
        <end position="100"/>
    </location>
</feature>
<organism evidence="2 3">
    <name type="scientific">Brevibacterium aurantiacum</name>
    <dbReference type="NCBI Taxonomy" id="273384"/>
    <lineage>
        <taxon>Bacteria</taxon>
        <taxon>Bacillati</taxon>
        <taxon>Actinomycetota</taxon>
        <taxon>Actinomycetes</taxon>
        <taxon>Micrococcales</taxon>
        <taxon>Brevibacteriaceae</taxon>
        <taxon>Brevibacterium</taxon>
    </lineage>
</organism>
<name>A0A556CJX2_BREAU</name>
<accession>A0A556CJX2</accession>
<protein>
    <submittedName>
        <fullName evidence="2">DUF4158 domain-containing protein</fullName>
    </submittedName>
</protein>
<proteinExistence type="predicted"/>